<evidence type="ECO:0000313" key="1">
    <source>
        <dbReference type="EMBL" id="SHO48134.1"/>
    </source>
</evidence>
<organism evidence="1 2">
    <name type="scientific">Desulfopila aestuarii DSM 18488</name>
    <dbReference type="NCBI Taxonomy" id="1121416"/>
    <lineage>
        <taxon>Bacteria</taxon>
        <taxon>Pseudomonadati</taxon>
        <taxon>Thermodesulfobacteriota</taxon>
        <taxon>Desulfobulbia</taxon>
        <taxon>Desulfobulbales</taxon>
        <taxon>Desulfocapsaceae</taxon>
        <taxon>Desulfopila</taxon>
    </lineage>
</organism>
<keyword evidence="2" id="KW-1185">Reference proteome</keyword>
<evidence type="ECO:0000313" key="2">
    <source>
        <dbReference type="Proteomes" id="UP000184603"/>
    </source>
</evidence>
<reference evidence="1 2" key="1">
    <citation type="submission" date="2016-12" db="EMBL/GenBank/DDBJ databases">
        <authorList>
            <person name="Song W.-J."/>
            <person name="Kurnit D.M."/>
        </authorList>
    </citation>
    <scope>NUCLEOTIDE SEQUENCE [LARGE SCALE GENOMIC DNA]</scope>
    <source>
        <strain evidence="1 2">DSM 18488</strain>
    </source>
</reference>
<accession>A0A1M7Y6A9</accession>
<dbReference type="AlphaFoldDB" id="A0A1M7Y6A9"/>
<gene>
    <name evidence="1" type="ORF">SAMN02745220_02148</name>
</gene>
<protein>
    <submittedName>
        <fullName evidence="1">Uncharacterized protein</fullName>
    </submittedName>
</protein>
<dbReference type="EMBL" id="FRFE01000009">
    <property type="protein sequence ID" value="SHO48134.1"/>
    <property type="molecule type" value="Genomic_DNA"/>
</dbReference>
<proteinExistence type="predicted"/>
<dbReference type="Proteomes" id="UP000184603">
    <property type="component" value="Unassembled WGS sequence"/>
</dbReference>
<sequence>MVDVWQGLSAVNGKCAVISVYYTSLKKITVSEIMDNCRRLQLRSREEIDAPTRVYAWTENVVHAGICYVMS</sequence>
<name>A0A1M7Y6A9_9BACT</name>